<keyword evidence="3" id="KW-1185">Reference proteome</keyword>
<dbReference type="EMBL" id="CVRI01000016">
    <property type="protein sequence ID" value="CRK90093.1"/>
    <property type="molecule type" value="Genomic_DNA"/>
</dbReference>
<evidence type="ECO:0000256" key="1">
    <source>
        <dbReference type="SAM" id="Phobius"/>
    </source>
</evidence>
<proteinExistence type="predicted"/>
<gene>
    <name evidence="2" type="ORF">CLUMA_CG003811</name>
</gene>
<name>A0A1J1HPX8_9DIPT</name>
<sequence length="81" mass="9252">MKSHSNDETCGAKQDGIYIPVILIALVYSRALPSPMMMMMMMMMMTMMSFEETCLINQRTLLYSIEISCNLIGKINFTTKL</sequence>
<dbReference type="Proteomes" id="UP000183832">
    <property type="component" value="Unassembled WGS sequence"/>
</dbReference>
<protein>
    <submittedName>
        <fullName evidence="2">CLUMA_CG003811, isoform A</fullName>
    </submittedName>
</protein>
<dbReference type="AlphaFoldDB" id="A0A1J1HPX8"/>
<reference evidence="2 3" key="1">
    <citation type="submission" date="2015-04" db="EMBL/GenBank/DDBJ databases">
        <authorList>
            <person name="Syromyatnikov M.Y."/>
            <person name="Popov V.N."/>
        </authorList>
    </citation>
    <scope>NUCLEOTIDE SEQUENCE [LARGE SCALE GENOMIC DNA]</scope>
</reference>
<keyword evidence="1" id="KW-0812">Transmembrane</keyword>
<evidence type="ECO:0000313" key="3">
    <source>
        <dbReference type="Proteomes" id="UP000183832"/>
    </source>
</evidence>
<accession>A0A1J1HPX8</accession>
<organism evidence="2 3">
    <name type="scientific">Clunio marinus</name>
    <dbReference type="NCBI Taxonomy" id="568069"/>
    <lineage>
        <taxon>Eukaryota</taxon>
        <taxon>Metazoa</taxon>
        <taxon>Ecdysozoa</taxon>
        <taxon>Arthropoda</taxon>
        <taxon>Hexapoda</taxon>
        <taxon>Insecta</taxon>
        <taxon>Pterygota</taxon>
        <taxon>Neoptera</taxon>
        <taxon>Endopterygota</taxon>
        <taxon>Diptera</taxon>
        <taxon>Nematocera</taxon>
        <taxon>Chironomoidea</taxon>
        <taxon>Chironomidae</taxon>
        <taxon>Clunio</taxon>
    </lineage>
</organism>
<keyword evidence="1" id="KW-1133">Transmembrane helix</keyword>
<feature type="transmembrane region" description="Helical" evidence="1">
    <location>
        <begin position="17"/>
        <end position="38"/>
    </location>
</feature>
<keyword evidence="1" id="KW-0472">Membrane</keyword>
<evidence type="ECO:0000313" key="2">
    <source>
        <dbReference type="EMBL" id="CRK90093.1"/>
    </source>
</evidence>